<organism evidence="2 3">
    <name type="scientific">Brachionus plicatilis</name>
    <name type="common">Marine rotifer</name>
    <name type="synonym">Brachionus muelleri</name>
    <dbReference type="NCBI Taxonomy" id="10195"/>
    <lineage>
        <taxon>Eukaryota</taxon>
        <taxon>Metazoa</taxon>
        <taxon>Spiralia</taxon>
        <taxon>Gnathifera</taxon>
        <taxon>Rotifera</taxon>
        <taxon>Eurotatoria</taxon>
        <taxon>Monogononta</taxon>
        <taxon>Pseudotrocha</taxon>
        <taxon>Ploima</taxon>
        <taxon>Brachionidae</taxon>
        <taxon>Brachionus</taxon>
    </lineage>
</organism>
<keyword evidence="1" id="KW-1133">Transmembrane helix</keyword>
<dbReference type="Proteomes" id="UP000276133">
    <property type="component" value="Unassembled WGS sequence"/>
</dbReference>
<dbReference type="AlphaFoldDB" id="A0A3M7RY63"/>
<dbReference type="EMBL" id="REGN01002400">
    <property type="protein sequence ID" value="RNA28379.1"/>
    <property type="molecule type" value="Genomic_DNA"/>
</dbReference>
<comment type="caution">
    <text evidence="2">The sequence shown here is derived from an EMBL/GenBank/DDBJ whole genome shotgun (WGS) entry which is preliminary data.</text>
</comment>
<keyword evidence="3" id="KW-1185">Reference proteome</keyword>
<evidence type="ECO:0000256" key="1">
    <source>
        <dbReference type="SAM" id="Phobius"/>
    </source>
</evidence>
<keyword evidence="1" id="KW-0472">Membrane</keyword>
<gene>
    <name evidence="2" type="ORF">BpHYR1_046438</name>
</gene>
<evidence type="ECO:0000313" key="2">
    <source>
        <dbReference type="EMBL" id="RNA28379.1"/>
    </source>
</evidence>
<feature type="transmembrane region" description="Helical" evidence="1">
    <location>
        <begin position="32"/>
        <end position="51"/>
    </location>
</feature>
<reference evidence="2 3" key="1">
    <citation type="journal article" date="2018" name="Sci. Rep.">
        <title>Genomic signatures of local adaptation to the degree of environmental predictability in rotifers.</title>
        <authorList>
            <person name="Franch-Gras L."/>
            <person name="Hahn C."/>
            <person name="Garcia-Roger E.M."/>
            <person name="Carmona M.J."/>
            <person name="Serra M."/>
            <person name="Gomez A."/>
        </authorList>
    </citation>
    <scope>NUCLEOTIDE SEQUENCE [LARGE SCALE GENOMIC DNA]</scope>
    <source>
        <strain evidence="2">HYR1</strain>
    </source>
</reference>
<sequence length="67" mass="8072">MVYRYCEFFILSIPKLINGIEWFSKEFNQKNLSLPSLALILYFIFDTFFLFHDLTLKFIGSVIPQYH</sequence>
<proteinExistence type="predicted"/>
<keyword evidence="1" id="KW-0812">Transmembrane</keyword>
<accession>A0A3M7RY63</accession>
<name>A0A3M7RY63_BRAPC</name>
<evidence type="ECO:0000313" key="3">
    <source>
        <dbReference type="Proteomes" id="UP000276133"/>
    </source>
</evidence>
<protein>
    <submittedName>
        <fullName evidence="2">Uncharacterized protein</fullName>
    </submittedName>
</protein>